<keyword evidence="2" id="KW-0433">Leucine-rich repeat</keyword>
<dbReference type="EMBL" id="JAMFTS010000004">
    <property type="protein sequence ID" value="KAJ4768754.1"/>
    <property type="molecule type" value="Genomic_DNA"/>
</dbReference>
<keyword evidence="3" id="KW-0677">Repeat</keyword>
<evidence type="ECO:0000259" key="8">
    <source>
        <dbReference type="Pfam" id="PF18052"/>
    </source>
</evidence>
<accession>A0AAV8DLD7</accession>
<dbReference type="Proteomes" id="UP001140206">
    <property type="component" value="Chromosome 4"/>
</dbReference>
<comment type="similarity">
    <text evidence="1">Belongs to the disease resistance NB-LRR family.</text>
</comment>
<feature type="domain" description="R13L1/DRL21-like LRR repeat region" evidence="9">
    <location>
        <begin position="441"/>
        <end position="573"/>
    </location>
</feature>
<feature type="domain" description="NB-ARC" evidence="7">
    <location>
        <begin position="181"/>
        <end position="332"/>
    </location>
</feature>
<evidence type="ECO:0000256" key="3">
    <source>
        <dbReference type="ARBA" id="ARBA00022737"/>
    </source>
</evidence>
<dbReference type="InterPro" id="IPR056789">
    <property type="entry name" value="LRR_R13L1-DRL21"/>
</dbReference>
<dbReference type="Pfam" id="PF18052">
    <property type="entry name" value="Rx_N"/>
    <property type="match status" value="1"/>
</dbReference>
<evidence type="ECO:0000313" key="11">
    <source>
        <dbReference type="Proteomes" id="UP001140206"/>
    </source>
</evidence>
<dbReference type="PANTHER" id="PTHR36766:SF36">
    <property type="entry name" value="AAA+ ATPASE DOMAIN-CONTAINING PROTEIN"/>
    <property type="match status" value="1"/>
</dbReference>
<dbReference type="Pfam" id="PF00931">
    <property type="entry name" value="NB-ARC"/>
    <property type="match status" value="1"/>
</dbReference>
<dbReference type="InterPro" id="IPR027417">
    <property type="entry name" value="P-loop_NTPase"/>
</dbReference>
<keyword evidence="5" id="KW-0611">Plant defense</keyword>
<dbReference type="InterPro" id="IPR002182">
    <property type="entry name" value="NB-ARC"/>
</dbReference>
<dbReference type="GO" id="GO:0043531">
    <property type="term" value="F:ADP binding"/>
    <property type="evidence" value="ECO:0007669"/>
    <property type="project" value="InterPro"/>
</dbReference>
<dbReference type="GO" id="GO:0005524">
    <property type="term" value="F:ATP binding"/>
    <property type="evidence" value="ECO:0007669"/>
    <property type="project" value="UniProtKB-KW"/>
</dbReference>
<dbReference type="Gene3D" id="3.80.10.10">
    <property type="entry name" value="Ribonuclease Inhibitor"/>
    <property type="match status" value="2"/>
</dbReference>
<organism evidence="10 11">
    <name type="scientific">Rhynchospora pubera</name>
    <dbReference type="NCBI Taxonomy" id="906938"/>
    <lineage>
        <taxon>Eukaryota</taxon>
        <taxon>Viridiplantae</taxon>
        <taxon>Streptophyta</taxon>
        <taxon>Embryophyta</taxon>
        <taxon>Tracheophyta</taxon>
        <taxon>Spermatophyta</taxon>
        <taxon>Magnoliopsida</taxon>
        <taxon>Liliopsida</taxon>
        <taxon>Poales</taxon>
        <taxon>Cyperaceae</taxon>
        <taxon>Cyperoideae</taxon>
        <taxon>Rhynchosporeae</taxon>
        <taxon>Rhynchospora</taxon>
    </lineage>
</organism>
<keyword evidence="6" id="KW-0067">ATP-binding</keyword>
<dbReference type="InterPro" id="IPR038005">
    <property type="entry name" value="RX-like_CC"/>
</dbReference>
<keyword evidence="11" id="KW-1185">Reference proteome</keyword>
<keyword evidence="4" id="KW-0547">Nucleotide-binding</keyword>
<evidence type="ECO:0000259" key="9">
    <source>
        <dbReference type="Pfam" id="PF25019"/>
    </source>
</evidence>
<dbReference type="GO" id="GO:0006952">
    <property type="term" value="P:defense response"/>
    <property type="evidence" value="ECO:0007669"/>
    <property type="project" value="UniProtKB-KW"/>
</dbReference>
<gene>
    <name evidence="10" type="ORF">LUZ62_079129</name>
</gene>
<dbReference type="AlphaFoldDB" id="A0AAV8DLD7"/>
<reference evidence="10" key="1">
    <citation type="submission" date="2022-08" db="EMBL/GenBank/DDBJ databases">
        <authorList>
            <person name="Marques A."/>
        </authorList>
    </citation>
    <scope>NUCLEOTIDE SEQUENCE</scope>
    <source>
        <strain evidence="10">RhyPub2mFocal</strain>
        <tissue evidence="10">Leaves</tissue>
    </source>
</reference>
<dbReference type="Gene3D" id="1.20.5.4130">
    <property type="match status" value="1"/>
</dbReference>
<dbReference type="GO" id="GO:0051707">
    <property type="term" value="P:response to other organism"/>
    <property type="evidence" value="ECO:0007669"/>
    <property type="project" value="UniProtKB-ARBA"/>
</dbReference>
<dbReference type="SUPFAM" id="SSF52540">
    <property type="entry name" value="P-loop containing nucleoside triphosphate hydrolases"/>
    <property type="match status" value="1"/>
</dbReference>
<dbReference type="SUPFAM" id="SSF52058">
    <property type="entry name" value="L domain-like"/>
    <property type="match status" value="1"/>
</dbReference>
<comment type="caution">
    <text evidence="10">The sequence shown here is derived from an EMBL/GenBank/DDBJ whole genome shotgun (WGS) entry which is preliminary data.</text>
</comment>
<dbReference type="CDD" id="cd14798">
    <property type="entry name" value="RX-CC_like"/>
    <property type="match status" value="1"/>
</dbReference>
<name>A0AAV8DLD7_9POAL</name>
<proteinExistence type="inferred from homology"/>
<sequence>MVAEEVGMLLGVPGEIEKLGRTVHDIRCLLSDAERKQTKSQSIKRWLLELKDVMYDADDIMDICQIKAKERSEHHGNSSSKFDCGISMLSCLGNPVFAHKIGKQIKKLNSRLDEICKKKSDLGLTEWRDVVEQSNVTPGSSDLSRKTNPSIVLADIVGDKIEEDRAMLVESITADGEESVKENISAVAIVGMPGIGKSTLAKKVFHDPEIQREFPLRIWVCVTQNLKEVQLLKCIIREAGGDHGVAEEKSELKSLLDRIIQCKKFFLVLDDVWRESEEVWNGLLRDAMINGARGSRLLVTTRDDKVARFFHATTTHRVQKLSDKDAWLLLAKQDRVGGTGVALAEDPNGANLNGLVALNELDSETLKDIGFELVKKCDGLPLAIIAIGGVLRGRGKDIHLRYFSFDDTNVDVFPAGLRKLKKLTHLYGFQPGNNCSSSSLDDLGTLSLLSILLLDSLENVTDINVAKEANLKEKDHLKRLCFSYSPNRGCQVSKPIEEKKAAEDVLNALSPPPSLEILQIICYFGNQLPYWLHVGANPLKLKFLRYILIEQCECFSQFPPLGLLPNLDYLSVDGAKSVVRIGREFLFDDSHDQIKTRVNHSSTLPFSQLNVLHFDDMPCWVEWLWDDRQPAMPKLKELYIGDCPKLNSLPKGLLCHATFLEVLRIKAVEQLKSVEDLRSVKELGIEDCSNLERISNLPNLSFINIEGCSNLKILENLKPCYRMELKDYKMKTLPEYLRKAETEKLTIRSTKKLLVMITSLGVGSSEWQKFEHISRVKFYSRNEFLYATYQKTPFRFTTNVDSLALR</sequence>
<evidence type="ECO:0000259" key="7">
    <source>
        <dbReference type="Pfam" id="PF00931"/>
    </source>
</evidence>
<dbReference type="PRINTS" id="PR00364">
    <property type="entry name" value="DISEASERSIST"/>
</dbReference>
<evidence type="ECO:0000256" key="1">
    <source>
        <dbReference type="ARBA" id="ARBA00008894"/>
    </source>
</evidence>
<evidence type="ECO:0000256" key="6">
    <source>
        <dbReference type="ARBA" id="ARBA00022840"/>
    </source>
</evidence>
<dbReference type="PANTHER" id="PTHR36766">
    <property type="entry name" value="PLANT BROAD-SPECTRUM MILDEW RESISTANCE PROTEIN RPW8"/>
    <property type="match status" value="1"/>
</dbReference>
<dbReference type="Gene3D" id="3.40.50.300">
    <property type="entry name" value="P-loop containing nucleotide triphosphate hydrolases"/>
    <property type="match status" value="1"/>
</dbReference>
<dbReference type="Pfam" id="PF25019">
    <property type="entry name" value="LRR_R13L1-DRL21"/>
    <property type="match status" value="1"/>
</dbReference>
<feature type="domain" description="Disease resistance N-terminal" evidence="8">
    <location>
        <begin position="2"/>
        <end position="79"/>
    </location>
</feature>
<evidence type="ECO:0000313" key="10">
    <source>
        <dbReference type="EMBL" id="KAJ4768754.1"/>
    </source>
</evidence>
<evidence type="ECO:0000256" key="5">
    <source>
        <dbReference type="ARBA" id="ARBA00022821"/>
    </source>
</evidence>
<dbReference type="InterPro" id="IPR041118">
    <property type="entry name" value="Rx_N"/>
</dbReference>
<evidence type="ECO:0000256" key="4">
    <source>
        <dbReference type="ARBA" id="ARBA00022741"/>
    </source>
</evidence>
<protein>
    <submittedName>
        <fullName evidence="10">NBS-LRR-like resistance protein</fullName>
    </submittedName>
</protein>
<dbReference type="InterPro" id="IPR032675">
    <property type="entry name" value="LRR_dom_sf"/>
</dbReference>
<evidence type="ECO:0000256" key="2">
    <source>
        <dbReference type="ARBA" id="ARBA00022614"/>
    </source>
</evidence>